<dbReference type="EMBL" id="JANBVB010003480">
    <property type="protein sequence ID" value="KAJ2878698.1"/>
    <property type="molecule type" value="Genomic_DNA"/>
</dbReference>
<comment type="caution">
    <text evidence="1">The sequence shown here is derived from an EMBL/GenBank/DDBJ whole genome shotgun (WGS) entry which is preliminary data.</text>
</comment>
<evidence type="ECO:0000313" key="1">
    <source>
        <dbReference type="EMBL" id="KAJ2878698.1"/>
    </source>
</evidence>
<dbReference type="Proteomes" id="UP001139981">
    <property type="component" value="Unassembled WGS sequence"/>
</dbReference>
<name>A0ACC1LTI3_9FUNG</name>
<reference evidence="1" key="1">
    <citation type="submission" date="2022-07" db="EMBL/GenBank/DDBJ databases">
        <title>Phylogenomic reconstructions and comparative analyses of Kickxellomycotina fungi.</title>
        <authorList>
            <person name="Reynolds N.K."/>
            <person name="Stajich J.E."/>
            <person name="Barry K."/>
            <person name="Grigoriev I.V."/>
            <person name="Crous P."/>
            <person name="Smith M.E."/>
        </authorList>
    </citation>
    <scope>NUCLEOTIDE SEQUENCE</scope>
    <source>
        <strain evidence="1">CBS 190363</strain>
    </source>
</reference>
<accession>A0ACC1LTI3</accession>
<organism evidence="1 2">
    <name type="scientific">Coemansia aciculifera</name>
    <dbReference type="NCBI Taxonomy" id="417176"/>
    <lineage>
        <taxon>Eukaryota</taxon>
        <taxon>Fungi</taxon>
        <taxon>Fungi incertae sedis</taxon>
        <taxon>Zoopagomycota</taxon>
        <taxon>Kickxellomycotina</taxon>
        <taxon>Kickxellomycetes</taxon>
        <taxon>Kickxellales</taxon>
        <taxon>Kickxellaceae</taxon>
        <taxon>Coemansia</taxon>
    </lineage>
</organism>
<keyword evidence="2" id="KW-1185">Reference proteome</keyword>
<proteinExistence type="predicted"/>
<evidence type="ECO:0000313" key="2">
    <source>
        <dbReference type="Proteomes" id="UP001139981"/>
    </source>
</evidence>
<sequence>MQSKQGLLNTLQNLESTAIKLNGEKLALESQLDKSVAALKQTEAELRHARKKVLELEEDRRTLQSAMKCSEVNLKAAGGSEKELAKLAAENDELRDRCDALQREVGYANGNLIAAVSNMDLAREEPDDGGGEGGGLVSLRAENAKLKVECRDLNERHRVAAEHAENLKRMLDQTNERLYGFKHDYVRKFIRESTVGPAQAEAVRENYRQWSQLQVVVPPTPGSASCEAAGSRSLPFRGGGGGGAYNPSPMLSAHSDDSFAYEMDQDDRMPLHAAAAVVPKTMRQPLSSGMFKPT</sequence>
<gene>
    <name evidence="1" type="ORF">IWW38_006263</name>
</gene>
<protein>
    <submittedName>
        <fullName evidence="1">Uncharacterized protein</fullName>
    </submittedName>
</protein>